<dbReference type="EMBL" id="JAMFTS010000003">
    <property type="protein sequence ID" value="KAJ4781700.1"/>
    <property type="molecule type" value="Genomic_DNA"/>
</dbReference>
<proteinExistence type="predicted"/>
<evidence type="ECO:0000256" key="6">
    <source>
        <dbReference type="SAM" id="MobiDB-lite"/>
    </source>
</evidence>
<evidence type="ECO:0000256" key="3">
    <source>
        <dbReference type="ARBA" id="ARBA00022676"/>
    </source>
</evidence>
<evidence type="ECO:0000256" key="1">
    <source>
        <dbReference type="ARBA" id="ARBA00004323"/>
    </source>
</evidence>
<dbReference type="GO" id="GO:0016763">
    <property type="term" value="F:pentosyltransferase activity"/>
    <property type="evidence" value="ECO:0007669"/>
    <property type="project" value="UniProtKB-ARBA"/>
</dbReference>
<protein>
    <submittedName>
        <fullName evidence="8">EGF domain-specific O-linked N-acetylglucosamine transferase</fullName>
    </submittedName>
</protein>
<dbReference type="InterPro" id="IPR007657">
    <property type="entry name" value="Glycosyltransferase_61"/>
</dbReference>
<feature type="compositionally biased region" description="Acidic residues" evidence="6">
    <location>
        <begin position="62"/>
        <end position="73"/>
    </location>
</feature>
<accession>A0AAV8EJT9</accession>
<comment type="pathway">
    <text evidence="2">Glycan metabolism.</text>
</comment>
<keyword evidence="3" id="KW-0328">Glycosyltransferase</keyword>
<dbReference type="Proteomes" id="UP001140206">
    <property type="component" value="Chromosome 3"/>
</dbReference>
<dbReference type="AlphaFoldDB" id="A0AAV8EJT9"/>
<evidence type="ECO:0000313" key="8">
    <source>
        <dbReference type="EMBL" id="KAJ4781700.1"/>
    </source>
</evidence>
<dbReference type="PANTHER" id="PTHR20961">
    <property type="entry name" value="GLYCOSYLTRANSFERASE"/>
    <property type="match status" value="1"/>
</dbReference>
<dbReference type="Pfam" id="PF04577">
    <property type="entry name" value="Glyco_transf_61"/>
    <property type="match status" value="1"/>
</dbReference>
<evidence type="ECO:0000313" key="9">
    <source>
        <dbReference type="Proteomes" id="UP001140206"/>
    </source>
</evidence>
<reference evidence="8" key="1">
    <citation type="submission" date="2022-08" db="EMBL/GenBank/DDBJ databases">
        <authorList>
            <person name="Marques A."/>
        </authorList>
    </citation>
    <scope>NUCLEOTIDE SEQUENCE</scope>
    <source>
        <strain evidence="8">RhyPub2mFocal</strain>
        <tissue evidence="8">Leaves</tissue>
    </source>
</reference>
<comment type="caution">
    <text evidence="8">The sequence shown here is derived from an EMBL/GenBank/DDBJ whole genome shotgun (WGS) entry which is preliminary data.</text>
</comment>
<keyword evidence="9" id="KW-1185">Reference proteome</keyword>
<sequence length="462" mass="53521">MKLFKELGKEIRFLLLLLVGSCLLIAMFHSTPQNFRLGSLNWTEQQPSQKDKSEKGSTNYDIQDDASENDEELVPSKPICDHSDWRSDICNMTGDVRTKGYNSSSIFFIPRVHTLVPKEQEWRINPYSQKMYTYFINYVTVKQLRGPQDAPICTVHSNSPAILLSLGGPSGNIWHDFTDVLIPLFLASKPFKREVQFMISSYNQEFVDKHSLILKDLTRYEIINFDQDKEVRCYPQMLVGLLNHRDFGIDPDRAFDRFDMFKFRLYVRNVYSLPREISIPYRTDPHLDKKPRLMLILRSTSRKFLNQEEVVDIITKNGFEVLQVEPKKSDNLTELSKLVDSCDVLMGIHGAGLTNIVFLRTNAVMIQVIPFGGSHMNNAAHGYYDRPAQEMKLRTLDYTITTEESSLLDKYGWDHPAVKDPEAVAETGWQDRQKYYWLEQDVRLNVTRFQPVLVKAIELLKG</sequence>
<evidence type="ECO:0000259" key="7">
    <source>
        <dbReference type="Pfam" id="PF04577"/>
    </source>
</evidence>
<feature type="region of interest" description="Disordered" evidence="6">
    <location>
        <begin position="40"/>
        <end position="79"/>
    </location>
</feature>
<gene>
    <name evidence="8" type="ORF">LUZ62_065957</name>
</gene>
<comment type="subcellular location">
    <subcellularLocation>
        <location evidence="1">Golgi apparatus membrane</location>
        <topology evidence="1">Single-pass type II membrane protein</topology>
    </subcellularLocation>
</comment>
<evidence type="ECO:0000256" key="5">
    <source>
        <dbReference type="ARBA" id="ARBA00023180"/>
    </source>
</evidence>
<evidence type="ECO:0000256" key="4">
    <source>
        <dbReference type="ARBA" id="ARBA00022679"/>
    </source>
</evidence>
<keyword evidence="4 8" id="KW-0808">Transferase</keyword>
<keyword evidence="5" id="KW-0325">Glycoprotein</keyword>
<feature type="domain" description="Glycosyltransferase 61 catalytic" evidence="7">
    <location>
        <begin position="270"/>
        <end position="366"/>
    </location>
</feature>
<name>A0AAV8EJT9_9POAL</name>
<dbReference type="GO" id="GO:0000139">
    <property type="term" value="C:Golgi membrane"/>
    <property type="evidence" value="ECO:0007669"/>
    <property type="project" value="UniProtKB-SubCell"/>
</dbReference>
<organism evidence="8 9">
    <name type="scientific">Rhynchospora pubera</name>
    <dbReference type="NCBI Taxonomy" id="906938"/>
    <lineage>
        <taxon>Eukaryota</taxon>
        <taxon>Viridiplantae</taxon>
        <taxon>Streptophyta</taxon>
        <taxon>Embryophyta</taxon>
        <taxon>Tracheophyta</taxon>
        <taxon>Spermatophyta</taxon>
        <taxon>Magnoliopsida</taxon>
        <taxon>Liliopsida</taxon>
        <taxon>Poales</taxon>
        <taxon>Cyperaceae</taxon>
        <taxon>Cyperoideae</taxon>
        <taxon>Rhynchosporeae</taxon>
        <taxon>Rhynchospora</taxon>
    </lineage>
</organism>
<dbReference type="PANTHER" id="PTHR20961:SF23">
    <property type="entry name" value="OS06G0475400 PROTEIN"/>
    <property type="match status" value="1"/>
</dbReference>
<evidence type="ECO:0000256" key="2">
    <source>
        <dbReference type="ARBA" id="ARBA00004881"/>
    </source>
</evidence>
<dbReference type="InterPro" id="IPR049625">
    <property type="entry name" value="Glyco_transf_61_cat"/>
</dbReference>